<evidence type="ECO:0000259" key="11">
    <source>
        <dbReference type="SMART" id="SM01031"/>
    </source>
</evidence>
<reference evidence="14" key="1">
    <citation type="submission" date="2010-06" db="EMBL/GenBank/DDBJ databases">
        <authorList>
            <person name="Jiang H."/>
            <person name="Abraham K."/>
            <person name="Ali S."/>
            <person name="Alsbrooks S.L."/>
            <person name="Anim B.N."/>
            <person name="Anosike U.S."/>
            <person name="Attaway T."/>
            <person name="Bandaranaike D.P."/>
            <person name="Battles P.K."/>
            <person name="Bell S.N."/>
            <person name="Bell A.V."/>
            <person name="Beltran B."/>
            <person name="Bickham C."/>
            <person name="Bustamante Y."/>
            <person name="Caleb T."/>
            <person name="Canada A."/>
            <person name="Cardenas V."/>
            <person name="Carter K."/>
            <person name="Chacko J."/>
            <person name="Chandrabose M.N."/>
            <person name="Chavez D."/>
            <person name="Chavez A."/>
            <person name="Chen L."/>
            <person name="Chu H.-S."/>
            <person name="Claassen K.J."/>
            <person name="Cockrell R."/>
            <person name="Collins M."/>
            <person name="Cooper J.A."/>
            <person name="Cree A."/>
            <person name="Curry S.M."/>
            <person name="Da Y."/>
            <person name="Dao M.D."/>
            <person name="Das B."/>
            <person name="Davila M.-L."/>
            <person name="Davy-Carroll L."/>
            <person name="Denson S."/>
            <person name="Dinh H."/>
            <person name="Ebong V.E."/>
            <person name="Edwards J.R."/>
            <person name="Egan A."/>
            <person name="El-Daye J."/>
            <person name="Escobedo L."/>
            <person name="Fernandez S."/>
            <person name="Fernando P.R."/>
            <person name="Flagg N."/>
            <person name="Forbes L.D."/>
            <person name="Fowler R.G."/>
            <person name="Fu Q."/>
            <person name="Gabisi R.A."/>
            <person name="Ganer J."/>
            <person name="Garbino Pronczuk A."/>
            <person name="Garcia R.M."/>
            <person name="Garner T."/>
            <person name="Garrett T.E."/>
            <person name="Gonzalez D.A."/>
            <person name="Hamid H."/>
            <person name="Hawkins E.S."/>
            <person name="Hirani K."/>
            <person name="Hogues M.E."/>
            <person name="Hollins B."/>
            <person name="Hsiao C.-H."/>
            <person name="Jabil R."/>
            <person name="James M.L."/>
            <person name="Jhangiani S.N."/>
            <person name="Johnson B."/>
            <person name="Johnson Q."/>
            <person name="Joshi V."/>
            <person name="Kalu J.B."/>
            <person name="Kam C."/>
            <person name="Kashfia A."/>
            <person name="Keebler J."/>
            <person name="Kisamo H."/>
            <person name="Kovar C.L."/>
            <person name="Lago L.A."/>
            <person name="Lai C.-Y."/>
            <person name="Laidlaw J."/>
            <person name="Lara F."/>
            <person name="Le T.-K."/>
            <person name="Lee S.L."/>
            <person name="Legall F.H."/>
            <person name="Lemon S.J."/>
            <person name="Lewis L.R."/>
            <person name="Li B."/>
            <person name="Liu Y."/>
            <person name="Liu Y.-S."/>
            <person name="Lopez J."/>
            <person name="Lozado R.J."/>
            <person name="Lu J."/>
            <person name="Madu R.C."/>
            <person name="Maheshwari M."/>
            <person name="Maheshwari R."/>
            <person name="Malloy K."/>
            <person name="Martinez E."/>
            <person name="Mathew T."/>
            <person name="Mercado I.C."/>
            <person name="Mercado C."/>
            <person name="Meyer B."/>
            <person name="Montgomery K."/>
            <person name="Morgan M.B."/>
            <person name="Munidasa M."/>
            <person name="Nazareth L.V."/>
            <person name="Nelson J."/>
            <person name="Ng B.M."/>
            <person name="Nguyen N.B."/>
            <person name="Nguyen P.Q."/>
            <person name="Nguyen T."/>
            <person name="Obregon M."/>
            <person name="Okwuonu G.O."/>
            <person name="Onwere C.G."/>
            <person name="Orozco G."/>
            <person name="Parra A."/>
            <person name="Patel S."/>
            <person name="Patil S."/>
            <person name="Perez A."/>
            <person name="Perez Y."/>
            <person name="Pham C."/>
            <person name="Primus E.L."/>
            <person name="Pu L.-L."/>
            <person name="Puazo M."/>
            <person name="Qin X."/>
            <person name="Quiroz J.B."/>
            <person name="Reese J."/>
            <person name="Richards S."/>
            <person name="Rives C.M."/>
            <person name="Robberts R."/>
            <person name="Ruiz S.J."/>
            <person name="Ruiz M.J."/>
            <person name="Santibanez J."/>
            <person name="Schneider B.W."/>
            <person name="Sisson I."/>
            <person name="Smith M."/>
            <person name="Sodergren E."/>
            <person name="Song X.-Z."/>
            <person name="Song B.B."/>
            <person name="Summersgill H."/>
            <person name="Thelus R."/>
            <person name="Thornton R.D."/>
            <person name="Trejos Z.Y."/>
            <person name="Usmani K."/>
            <person name="Vattathil S."/>
            <person name="Villasana D."/>
            <person name="Walker D.L."/>
            <person name="Wang S."/>
            <person name="Wang K."/>
            <person name="White C.S."/>
            <person name="Williams A.C."/>
            <person name="Williamson J."/>
            <person name="Wilson K."/>
            <person name="Woghiren I.O."/>
            <person name="Woodworth J.R."/>
            <person name="Worley K.C."/>
            <person name="Wright R.A."/>
            <person name="Wu W."/>
            <person name="Young L."/>
            <person name="Zhang L."/>
            <person name="Zhang J."/>
            <person name="Zhu Y."/>
            <person name="Muzny D.M."/>
            <person name="Weinstock G."/>
            <person name="Gibbs R.A."/>
        </authorList>
    </citation>
    <scope>NUCLEOTIDE SEQUENCE [LARGE SCALE GENOMIC DNA]</scope>
    <source>
        <strain evidence="14">LSR1</strain>
    </source>
</reference>
<dbReference type="Pfam" id="PF10403">
    <property type="entry name" value="BHD_1"/>
    <property type="match status" value="1"/>
</dbReference>
<dbReference type="SUPFAM" id="SSF54001">
    <property type="entry name" value="Cysteine proteinases"/>
    <property type="match status" value="1"/>
</dbReference>
<dbReference type="Proteomes" id="UP000007819">
    <property type="component" value="Chromosome A1"/>
</dbReference>
<dbReference type="InterPro" id="IPR004583">
    <property type="entry name" value="DNA_repair_Rad4"/>
</dbReference>
<dbReference type="GO" id="GO:0071942">
    <property type="term" value="C:XPC complex"/>
    <property type="evidence" value="ECO:0007669"/>
    <property type="project" value="TreeGrafter"/>
</dbReference>
<dbReference type="GO" id="GO:0006289">
    <property type="term" value="P:nucleotide-excision repair"/>
    <property type="evidence" value="ECO:0007669"/>
    <property type="project" value="InterPro"/>
</dbReference>
<keyword evidence="5" id="KW-0238">DNA-binding</keyword>
<feature type="domain" description="Rad4 beta-hairpin" evidence="10">
    <location>
        <begin position="839"/>
        <end position="891"/>
    </location>
</feature>
<dbReference type="GO" id="GO:0006298">
    <property type="term" value="P:mismatch repair"/>
    <property type="evidence" value="ECO:0007669"/>
    <property type="project" value="TreeGrafter"/>
</dbReference>
<dbReference type="InterPro" id="IPR018325">
    <property type="entry name" value="Rad4/PNGase_transGLS-fold"/>
</dbReference>
<keyword evidence="7" id="KW-0539">Nucleus</keyword>
<comment type="subcellular location">
    <subcellularLocation>
        <location evidence="1">Nucleus</location>
    </subcellularLocation>
</comment>
<feature type="region of interest" description="Disordered" evidence="9">
    <location>
        <begin position="260"/>
        <end position="337"/>
    </location>
</feature>
<dbReference type="KEGG" id="api:100158815"/>
<comment type="similarity">
    <text evidence="2">Belongs to the XPC family.</text>
</comment>
<dbReference type="InterPro" id="IPR018328">
    <property type="entry name" value="Rad4_beta-hairpin_dom3"/>
</dbReference>
<evidence type="ECO:0000313" key="14">
    <source>
        <dbReference type="Proteomes" id="UP000007819"/>
    </source>
</evidence>
<dbReference type="PANTHER" id="PTHR12135">
    <property type="entry name" value="DNA REPAIR PROTEIN XP-C / RAD4"/>
    <property type="match status" value="1"/>
</dbReference>
<dbReference type="InterPro" id="IPR015915">
    <property type="entry name" value="Kelch-typ_b-propeller"/>
</dbReference>
<evidence type="ECO:0000256" key="1">
    <source>
        <dbReference type="ARBA" id="ARBA00004123"/>
    </source>
</evidence>
<reference evidence="13" key="2">
    <citation type="submission" date="2022-06" db="UniProtKB">
        <authorList>
            <consortium name="EnsemblMetazoa"/>
        </authorList>
    </citation>
    <scope>IDENTIFICATION</scope>
</reference>
<dbReference type="NCBIfam" id="TIGR00605">
    <property type="entry name" value="rad4"/>
    <property type="match status" value="1"/>
</dbReference>
<evidence type="ECO:0000256" key="7">
    <source>
        <dbReference type="ARBA" id="ARBA00023242"/>
    </source>
</evidence>
<dbReference type="Pfam" id="PF01344">
    <property type="entry name" value="Kelch_1"/>
    <property type="match status" value="1"/>
</dbReference>
<dbReference type="InterPro" id="IPR006652">
    <property type="entry name" value="Kelch_1"/>
</dbReference>
<evidence type="ECO:0000256" key="6">
    <source>
        <dbReference type="ARBA" id="ARBA00023204"/>
    </source>
</evidence>
<protein>
    <submittedName>
        <fullName evidence="13">Uncharacterized protein</fullName>
    </submittedName>
</protein>
<dbReference type="InterPro" id="IPR042488">
    <property type="entry name" value="Rad4_BHD3_sf"/>
</dbReference>
<dbReference type="Pfam" id="PF10404">
    <property type="entry name" value="BHD_2"/>
    <property type="match status" value="1"/>
</dbReference>
<feature type="compositionally biased region" description="Basic and acidic residues" evidence="9">
    <location>
        <begin position="271"/>
        <end position="280"/>
    </location>
</feature>
<accession>A0A8R2NQY4</accession>
<feature type="domain" description="Rad4 beta-hairpin" evidence="11">
    <location>
        <begin position="893"/>
        <end position="948"/>
    </location>
</feature>
<proteinExistence type="inferred from homology"/>
<dbReference type="Gene3D" id="3.90.260.10">
    <property type="entry name" value="Transglutaminase-like"/>
    <property type="match status" value="1"/>
</dbReference>
<feature type="region of interest" description="Disordered" evidence="9">
    <location>
        <begin position="594"/>
        <end position="613"/>
    </location>
</feature>
<dbReference type="SMART" id="SM00612">
    <property type="entry name" value="Kelch"/>
    <property type="match status" value="1"/>
</dbReference>
<dbReference type="Pfam" id="PF10405">
    <property type="entry name" value="BHD_3"/>
    <property type="match status" value="1"/>
</dbReference>
<dbReference type="Gene3D" id="2.120.10.80">
    <property type="entry name" value="Kelch-type beta propeller"/>
    <property type="match status" value="1"/>
</dbReference>
<dbReference type="SMART" id="SM01032">
    <property type="entry name" value="BHD_3"/>
    <property type="match status" value="1"/>
</dbReference>
<evidence type="ECO:0000256" key="5">
    <source>
        <dbReference type="ARBA" id="ARBA00023125"/>
    </source>
</evidence>
<evidence type="ECO:0000259" key="10">
    <source>
        <dbReference type="SMART" id="SM01030"/>
    </source>
</evidence>
<evidence type="ECO:0000313" key="13">
    <source>
        <dbReference type="EnsemblMetazoa" id="XP_029343423.1"/>
    </source>
</evidence>
<evidence type="ECO:0000256" key="3">
    <source>
        <dbReference type="ARBA" id="ARBA00022441"/>
    </source>
</evidence>
<dbReference type="GeneID" id="100158815"/>
<organism evidence="13 14">
    <name type="scientific">Acyrthosiphon pisum</name>
    <name type="common">Pea aphid</name>
    <dbReference type="NCBI Taxonomy" id="7029"/>
    <lineage>
        <taxon>Eukaryota</taxon>
        <taxon>Metazoa</taxon>
        <taxon>Ecdysozoa</taxon>
        <taxon>Arthropoda</taxon>
        <taxon>Hexapoda</taxon>
        <taxon>Insecta</taxon>
        <taxon>Pterygota</taxon>
        <taxon>Neoptera</taxon>
        <taxon>Paraneoptera</taxon>
        <taxon>Hemiptera</taxon>
        <taxon>Sternorrhyncha</taxon>
        <taxon>Aphidomorpha</taxon>
        <taxon>Aphidoidea</taxon>
        <taxon>Aphididae</taxon>
        <taxon>Macrosiphini</taxon>
        <taxon>Acyrthosiphon</taxon>
    </lineage>
</organism>
<dbReference type="PANTHER" id="PTHR12135:SF0">
    <property type="entry name" value="DNA REPAIR PROTEIN COMPLEMENTING XP-C CELLS"/>
    <property type="match status" value="1"/>
</dbReference>
<dbReference type="SMART" id="SM01031">
    <property type="entry name" value="BHD_2"/>
    <property type="match status" value="1"/>
</dbReference>
<dbReference type="GO" id="GO:0003684">
    <property type="term" value="F:damaged DNA binding"/>
    <property type="evidence" value="ECO:0007669"/>
    <property type="project" value="InterPro"/>
</dbReference>
<dbReference type="InterPro" id="IPR036985">
    <property type="entry name" value="Transglutaminase-like_sf"/>
</dbReference>
<dbReference type="GO" id="GO:0003697">
    <property type="term" value="F:single-stranded DNA binding"/>
    <property type="evidence" value="ECO:0007669"/>
    <property type="project" value="TreeGrafter"/>
</dbReference>
<dbReference type="Pfam" id="PF03835">
    <property type="entry name" value="Rad4"/>
    <property type="match status" value="1"/>
</dbReference>
<dbReference type="CTD" id="7508"/>
<keyword evidence="3" id="KW-0880">Kelch repeat</keyword>
<dbReference type="RefSeq" id="XP_029343423.1">
    <property type="nucleotide sequence ID" value="XM_029487563.1"/>
</dbReference>
<keyword evidence="4" id="KW-0227">DNA damage</keyword>
<sequence>MEHVRLPFTSMQYIFKNVVDEPLLKCNPIRMIFVTLPKIAYIVNVILYNSNILDKDYALEALHFHMLKSQQFITIPKTIRCVPRQPDWSESMEKYNINWYDPATNIIWKRAPGPDMRDGCRPVHIALLTDKLVFAIGSNYYLPRTRSVQMIDLSSQSFRWDPMDNMIVDRRDFQVGVLNNHVYAIGGFNGSSSGRSAEVFDIDIQEWEKIPNVSCKRRWVGVGVLDNLLYAIQSIIMLRRSKRTCKSKVTVAVALENNSDEPPIKRKRGHRLEASVKDSTTEDDSSGDEFVPTDNTSIKTSCTLNLSESDSDNDAQDSNKTNAKALEQSDTESEADDNVCQTNFDFNTLLKPQDTTELSKSDVKSETVDTLVENGLYDNMDVAKILSVGEGVNLGTVLNNVDDTVKETMKRDDNYTIPEMVEITVKLPNDMKCKKGQDMENILRRRMNTICKDTQVLIHKVNLLLWISYGNRLNSILNSPEVMGSALSLIPSNKAYPPKQCDLNYLENYIKWFSKKIKLSSKTDPLCEINVLSLTDRFSRCEAKTRYELIAMFISMLRSLGLNVRLVINLNAVSIKPSSEQLLGPLVDDDHNIMKPSCSKSNGDNKKKTPSKSEYFDKKSNKIENSKKELETKNSKIDNKKKKTKGSKIVYENISSSDTEDDIFVKNIKSAKSEYFNKTSNKAQSDLKKLKSVNDKKKVTKKNSEISKKIDRRVLSTDEEDHTTQNSETVTKKKVKNDFWVEVFLEMEEKWFSVDVIGQRIHCIKEIYNGTSHPMRYVLAWYNDNSIKDITKRYDPYFHTLTRKIRVDPKWWKATLRPYTPTRSAREREEDEELNKQLEEIPLPKTVSEYKNHPLYALSRHLLKFQAIYPPEPPIVGHVRNEPVYLREYVHELNGRENWLKEARVVKMGEKWYKQVKARPRFDRNGVRTDPPPLELFGYWQTEPYDPPTATNGQVPRNCYGNVDLFKPCMLPKGTVHLQLPGLLRVAKKLNIDCAPAVIGFDFHAGGSHPVNDGFVVCQEYKDTLIDAWNQELEESRKREQKRYEDRVYGNWKRLVRALLIRERLKIKYNYFGGDKEGQSTSKTTDTKK</sequence>
<dbReference type="GO" id="GO:0005737">
    <property type="term" value="C:cytoplasm"/>
    <property type="evidence" value="ECO:0007669"/>
    <property type="project" value="TreeGrafter"/>
</dbReference>
<dbReference type="InterPro" id="IPR018326">
    <property type="entry name" value="Rad4_beta-hairpin_dom1"/>
</dbReference>
<evidence type="ECO:0000256" key="9">
    <source>
        <dbReference type="SAM" id="MobiDB-lite"/>
    </source>
</evidence>
<evidence type="ECO:0000256" key="4">
    <source>
        <dbReference type="ARBA" id="ARBA00022763"/>
    </source>
</evidence>
<dbReference type="InterPro" id="IPR018327">
    <property type="entry name" value="BHD_2"/>
</dbReference>
<dbReference type="SMART" id="SM01030">
    <property type="entry name" value="BHD_1"/>
    <property type="match status" value="1"/>
</dbReference>
<dbReference type="SUPFAM" id="SSF117281">
    <property type="entry name" value="Kelch motif"/>
    <property type="match status" value="1"/>
</dbReference>
<evidence type="ECO:0000256" key="8">
    <source>
        <dbReference type="SAM" id="Coils"/>
    </source>
</evidence>
<keyword evidence="8" id="KW-0175">Coiled coil</keyword>
<dbReference type="Gene3D" id="3.30.70.2460">
    <property type="entry name" value="Rad4, beta-hairpin domain BHD3"/>
    <property type="match status" value="1"/>
</dbReference>
<dbReference type="AlphaFoldDB" id="A0A8R2NQY4"/>
<name>A0A8R2NQY4_ACYPI</name>
<dbReference type="EnsemblMetazoa" id="XM_029487563.1">
    <property type="protein sequence ID" value="XP_029343423.1"/>
    <property type="gene ID" value="LOC100158815"/>
</dbReference>
<dbReference type="Gene3D" id="2.20.20.110">
    <property type="entry name" value="Rad4, beta-hairpin domain BHD1"/>
    <property type="match status" value="1"/>
</dbReference>
<evidence type="ECO:0000256" key="2">
    <source>
        <dbReference type="ARBA" id="ARBA00009525"/>
    </source>
</evidence>
<keyword evidence="6" id="KW-0234">DNA repair</keyword>
<dbReference type="GO" id="GO:0000111">
    <property type="term" value="C:nucleotide-excision repair factor 2 complex"/>
    <property type="evidence" value="ECO:0007669"/>
    <property type="project" value="TreeGrafter"/>
</dbReference>
<feature type="coiled-coil region" evidence="8">
    <location>
        <begin position="616"/>
        <end position="643"/>
    </location>
</feature>
<dbReference type="InterPro" id="IPR018026">
    <property type="entry name" value="DNA_repair_Rad4-like"/>
</dbReference>
<dbReference type="InterPro" id="IPR038765">
    <property type="entry name" value="Papain-like_cys_pep_sf"/>
</dbReference>
<evidence type="ECO:0000259" key="12">
    <source>
        <dbReference type="SMART" id="SM01032"/>
    </source>
</evidence>
<dbReference type="FunFam" id="3.30.70.2460:FF:000001">
    <property type="entry name" value="DNA repair protein Rad4 family"/>
    <property type="match status" value="1"/>
</dbReference>
<feature type="domain" description="Rad4 beta-hairpin" evidence="12">
    <location>
        <begin position="955"/>
        <end position="1029"/>
    </location>
</feature>
<keyword evidence="14" id="KW-1185">Reference proteome</keyword>
<dbReference type="OrthoDB" id="300780at2759"/>
<feature type="compositionally biased region" description="Polar residues" evidence="9">
    <location>
        <begin position="293"/>
        <end position="308"/>
    </location>
</feature>